<reference evidence="10" key="1">
    <citation type="journal article" date="2021" name="New Phytol.">
        <title>Evolutionary innovations through gain and loss of genes in the ectomycorrhizal Boletales.</title>
        <authorList>
            <person name="Wu G."/>
            <person name="Miyauchi S."/>
            <person name="Morin E."/>
            <person name="Kuo A."/>
            <person name="Drula E."/>
            <person name="Varga T."/>
            <person name="Kohler A."/>
            <person name="Feng B."/>
            <person name="Cao Y."/>
            <person name="Lipzen A."/>
            <person name="Daum C."/>
            <person name="Hundley H."/>
            <person name="Pangilinan J."/>
            <person name="Johnson J."/>
            <person name="Barry K."/>
            <person name="LaButti K."/>
            <person name="Ng V."/>
            <person name="Ahrendt S."/>
            <person name="Min B."/>
            <person name="Choi I.G."/>
            <person name="Park H."/>
            <person name="Plett J.M."/>
            <person name="Magnuson J."/>
            <person name="Spatafora J.W."/>
            <person name="Nagy L.G."/>
            <person name="Henrissat B."/>
            <person name="Grigoriev I.V."/>
            <person name="Yang Z.L."/>
            <person name="Xu J."/>
            <person name="Martin F.M."/>
        </authorList>
    </citation>
    <scope>NUCLEOTIDE SEQUENCE</scope>
    <source>
        <strain evidence="10">KKN 215</strain>
    </source>
</reference>
<feature type="region of interest" description="Disordered" evidence="7">
    <location>
        <begin position="151"/>
        <end position="181"/>
    </location>
</feature>
<dbReference type="InterPro" id="IPR049317">
    <property type="entry name" value="GCIP-like_N"/>
</dbReference>
<evidence type="ECO:0000256" key="3">
    <source>
        <dbReference type="ARBA" id="ARBA00008940"/>
    </source>
</evidence>
<sequence length="342" mass="37903">VLRKDFFSLLSLIYNSATKVSLTLRPPTEGTVPAYAASLPVLKEFVTHVSSLTTCATLFDEHGKTIAEDVRMFAKDVCEASRSLALVLSTFLSAPKTKEEQEEDKEYLVRTGAVHETIERIRKELPEDNLAAVRERWRVDKGMLEDTLEDVNGIVEDAEDGGDEEDEDEDEGFGSDEDEDGLAELGFTSKKLSKVEAERVKKIQPLIRICVLMHKRVLLDLLKPTNASSPTTLDSLPPLSHELLIATEEVVAVLYAPQNPTAMSSALAVLDNTVRKVQTTLSDKALLPAPLSLEDKLANTSISGEGGKNEKDLRKWFETCFEQIHRLYNSVKEGLDSERNAT</sequence>
<keyword evidence="5" id="KW-0539">Nucleus</keyword>
<comment type="caution">
    <text evidence="10">The sequence shown here is derived from an EMBL/GenBank/DDBJ whole genome shotgun (WGS) entry which is preliminary data.</text>
</comment>
<keyword evidence="11" id="KW-1185">Reference proteome</keyword>
<organism evidence="10 11">
    <name type="scientific">Cristinia sonorae</name>
    <dbReference type="NCBI Taxonomy" id="1940300"/>
    <lineage>
        <taxon>Eukaryota</taxon>
        <taxon>Fungi</taxon>
        <taxon>Dikarya</taxon>
        <taxon>Basidiomycota</taxon>
        <taxon>Agaricomycotina</taxon>
        <taxon>Agaricomycetes</taxon>
        <taxon>Agaricomycetidae</taxon>
        <taxon>Agaricales</taxon>
        <taxon>Pleurotineae</taxon>
        <taxon>Stephanosporaceae</taxon>
        <taxon>Cristinia</taxon>
    </lineage>
</organism>
<proteinExistence type="inferred from homology"/>
<evidence type="ECO:0000259" key="9">
    <source>
        <dbReference type="Pfam" id="PF20936"/>
    </source>
</evidence>
<feature type="compositionally biased region" description="Acidic residues" evidence="7">
    <location>
        <begin position="156"/>
        <end position="181"/>
    </location>
</feature>
<name>A0A8K0UWQ1_9AGAR</name>
<feature type="non-terminal residue" evidence="10">
    <location>
        <position position="1"/>
    </location>
</feature>
<evidence type="ECO:0000313" key="10">
    <source>
        <dbReference type="EMBL" id="KAH8106838.1"/>
    </source>
</evidence>
<dbReference type="Gene3D" id="1.20.1410.10">
    <property type="entry name" value="I/LWEQ domain"/>
    <property type="match status" value="1"/>
</dbReference>
<dbReference type="AlphaFoldDB" id="A0A8K0UWQ1"/>
<dbReference type="PANTHER" id="PTHR15492">
    <property type="entry name" value="CYCLIN D1-BINDING PROTEIN 1"/>
    <property type="match status" value="1"/>
</dbReference>
<comment type="similarity">
    <text evidence="3">Belongs to the CCNDBP1 family.</text>
</comment>
<dbReference type="GO" id="GO:0005737">
    <property type="term" value="C:cytoplasm"/>
    <property type="evidence" value="ECO:0007669"/>
    <property type="project" value="UniProtKB-SubCell"/>
</dbReference>
<evidence type="ECO:0000256" key="4">
    <source>
        <dbReference type="ARBA" id="ARBA00022490"/>
    </source>
</evidence>
<evidence type="ECO:0000259" key="8">
    <source>
        <dbReference type="Pfam" id="PF13324"/>
    </source>
</evidence>
<dbReference type="GO" id="GO:0005634">
    <property type="term" value="C:nucleus"/>
    <property type="evidence" value="ECO:0007669"/>
    <property type="project" value="UniProtKB-SubCell"/>
</dbReference>
<comment type="subcellular location">
    <subcellularLocation>
        <location evidence="2">Cytoplasm</location>
    </subcellularLocation>
    <subcellularLocation>
        <location evidence="1">Nucleus</location>
    </subcellularLocation>
</comment>
<dbReference type="OrthoDB" id="41588at2759"/>
<dbReference type="Pfam" id="PF13324">
    <property type="entry name" value="GCIP_N"/>
    <property type="match status" value="1"/>
</dbReference>
<dbReference type="InterPro" id="IPR026907">
    <property type="entry name" value="GCIP-like"/>
</dbReference>
<evidence type="ECO:0000256" key="5">
    <source>
        <dbReference type="ARBA" id="ARBA00023242"/>
    </source>
</evidence>
<dbReference type="InterPro" id="IPR049318">
    <property type="entry name" value="GCIP_C"/>
</dbReference>
<evidence type="ECO:0000256" key="6">
    <source>
        <dbReference type="ARBA" id="ARBA00023306"/>
    </source>
</evidence>
<keyword evidence="4" id="KW-0963">Cytoplasm</keyword>
<evidence type="ECO:0000256" key="2">
    <source>
        <dbReference type="ARBA" id="ARBA00004496"/>
    </source>
</evidence>
<gene>
    <name evidence="10" type="ORF">BXZ70DRAFT_886088</name>
</gene>
<dbReference type="PANTHER" id="PTHR15492:SF1">
    <property type="entry name" value="CYCLIN-D1-BINDING PROTEIN 1"/>
    <property type="match status" value="1"/>
</dbReference>
<feature type="domain" description="Cyclin-D1-binding protein 1-like C-terminal" evidence="9">
    <location>
        <begin position="175"/>
        <end position="278"/>
    </location>
</feature>
<dbReference type="Pfam" id="PF20936">
    <property type="entry name" value="GCIP_C"/>
    <property type="match status" value="1"/>
</dbReference>
<evidence type="ECO:0000313" key="11">
    <source>
        <dbReference type="Proteomes" id="UP000813824"/>
    </source>
</evidence>
<accession>A0A8K0UWQ1</accession>
<evidence type="ECO:0008006" key="12">
    <source>
        <dbReference type="Google" id="ProtNLM"/>
    </source>
</evidence>
<feature type="domain" description="Cyclin-D1-binding protein 1-like N-terminal" evidence="8">
    <location>
        <begin position="8"/>
        <end position="156"/>
    </location>
</feature>
<protein>
    <recommendedName>
        <fullName evidence="12">Cyclin-D1-binding protein 1</fullName>
    </recommendedName>
</protein>
<keyword evidence="6" id="KW-0131">Cell cycle</keyword>
<dbReference type="EMBL" id="JAEVFJ010000002">
    <property type="protein sequence ID" value="KAH8106838.1"/>
    <property type="molecule type" value="Genomic_DNA"/>
</dbReference>
<evidence type="ECO:0000256" key="7">
    <source>
        <dbReference type="SAM" id="MobiDB-lite"/>
    </source>
</evidence>
<dbReference type="Proteomes" id="UP000813824">
    <property type="component" value="Unassembled WGS sequence"/>
</dbReference>
<evidence type="ECO:0000256" key="1">
    <source>
        <dbReference type="ARBA" id="ARBA00004123"/>
    </source>
</evidence>